<reference evidence="2" key="1">
    <citation type="journal article" date="2023" name="G3 (Bethesda)">
        <title>A reference genome for the long-term kleptoplast-retaining sea slug Elysia crispata morphotype clarki.</title>
        <authorList>
            <person name="Eastman K.E."/>
            <person name="Pendleton A.L."/>
            <person name="Shaikh M.A."/>
            <person name="Suttiyut T."/>
            <person name="Ogas R."/>
            <person name="Tomko P."/>
            <person name="Gavelis G."/>
            <person name="Widhalm J.R."/>
            <person name="Wisecaver J.H."/>
        </authorList>
    </citation>
    <scope>NUCLEOTIDE SEQUENCE</scope>
    <source>
        <strain evidence="2">ECLA1</strain>
    </source>
</reference>
<accession>A0AAE0ZZH1</accession>
<comment type="caution">
    <text evidence="2">The sequence shown here is derived from an EMBL/GenBank/DDBJ whole genome shotgun (WGS) entry which is preliminary data.</text>
</comment>
<dbReference type="Proteomes" id="UP001283361">
    <property type="component" value="Unassembled WGS sequence"/>
</dbReference>
<dbReference type="EMBL" id="JAWDGP010002956">
    <property type="protein sequence ID" value="KAK3778415.1"/>
    <property type="molecule type" value="Genomic_DNA"/>
</dbReference>
<feature type="compositionally biased region" description="Basic and acidic residues" evidence="1">
    <location>
        <begin position="213"/>
        <end position="226"/>
    </location>
</feature>
<feature type="region of interest" description="Disordered" evidence="1">
    <location>
        <begin position="213"/>
        <end position="257"/>
    </location>
</feature>
<feature type="region of interest" description="Disordered" evidence="1">
    <location>
        <begin position="86"/>
        <end position="110"/>
    </location>
</feature>
<evidence type="ECO:0000313" key="2">
    <source>
        <dbReference type="EMBL" id="KAK3778415.1"/>
    </source>
</evidence>
<evidence type="ECO:0000313" key="3">
    <source>
        <dbReference type="Proteomes" id="UP001283361"/>
    </source>
</evidence>
<gene>
    <name evidence="2" type="ORF">RRG08_014042</name>
</gene>
<feature type="region of interest" description="Disordered" evidence="1">
    <location>
        <begin position="1"/>
        <end position="32"/>
    </location>
</feature>
<sequence>MMNHRRQTFQKVYNAKAQQHRDSPDSPSPACRASQRQDVYLHRDKVTKHSSWGPRVVLARGAFHPYNSGRLARLPCSSIGGHFRGSLKGSSSGNPGARGRPSLASVGRTRGDLSRPEIIQAALKLAGEIERPGRDEGCDYKELCEVKRETREAYSTEPCGTGTSKTYDLGDLSSRAGDVEPRSPLRRTTAALTGMTLAKSAPKENVFGGHHEIVNSKKSSRRDVHDQVLPLPPDRAQDVTSTTRSSPSLIEPKMSRDKPLSSDWWRRVAAALHSFISSWLFFHRQISLASARGSQPEPQTGSSLALP</sequence>
<name>A0AAE0ZZH1_9GAST</name>
<evidence type="ECO:0000256" key="1">
    <source>
        <dbReference type="SAM" id="MobiDB-lite"/>
    </source>
</evidence>
<protein>
    <submittedName>
        <fullName evidence="2">Uncharacterized protein</fullName>
    </submittedName>
</protein>
<feature type="compositionally biased region" description="Polar residues" evidence="1">
    <location>
        <begin position="238"/>
        <end position="248"/>
    </location>
</feature>
<proteinExistence type="predicted"/>
<dbReference type="AlphaFoldDB" id="A0AAE0ZZH1"/>
<organism evidence="2 3">
    <name type="scientific">Elysia crispata</name>
    <name type="common">lettuce slug</name>
    <dbReference type="NCBI Taxonomy" id="231223"/>
    <lineage>
        <taxon>Eukaryota</taxon>
        <taxon>Metazoa</taxon>
        <taxon>Spiralia</taxon>
        <taxon>Lophotrochozoa</taxon>
        <taxon>Mollusca</taxon>
        <taxon>Gastropoda</taxon>
        <taxon>Heterobranchia</taxon>
        <taxon>Euthyneura</taxon>
        <taxon>Panpulmonata</taxon>
        <taxon>Sacoglossa</taxon>
        <taxon>Placobranchoidea</taxon>
        <taxon>Plakobranchidae</taxon>
        <taxon>Elysia</taxon>
    </lineage>
</organism>
<keyword evidence="3" id="KW-1185">Reference proteome</keyword>